<protein>
    <submittedName>
        <fullName evidence="2">Uncharacterized protein</fullName>
    </submittedName>
</protein>
<dbReference type="Proteomes" id="UP001195483">
    <property type="component" value="Unassembled WGS sequence"/>
</dbReference>
<evidence type="ECO:0000313" key="2">
    <source>
        <dbReference type="EMBL" id="KAK3585388.1"/>
    </source>
</evidence>
<reference evidence="2" key="1">
    <citation type="journal article" date="2021" name="Genome Biol. Evol.">
        <title>A High-Quality Reference Genome for a Parasitic Bivalve with Doubly Uniparental Inheritance (Bivalvia: Unionida).</title>
        <authorList>
            <person name="Smith C.H."/>
        </authorList>
    </citation>
    <scope>NUCLEOTIDE SEQUENCE</scope>
    <source>
        <strain evidence="2">CHS0354</strain>
    </source>
</reference>
<name>A0AAE0VP42_9BIVA</name>
<organism evidence="2 3">
    <name type="scientific">Potamilus streckersoni</name>
    <dbReference type="NCBI Taxonomy" id="2493646"/>
    <lineage>
        <taxon>Eukaryota</taxon>
        <taxon>Metazoa</taxon>
        <taxon>Spiralia</taxon>
        <taxon>Lophotrochozoa</taxon>
        <taxon>Mollusca</taxon>
        <taxon>Bivalvia</taxon>
        <taxon>Autobranchia</taxon>
        <taxon>Heteroconchia</taxon>
        <taxon>Palaeoheterodonta</taxon>
        <taxon>Unionida</taxon>
        <taxon>Unionoidea</taxon>
        <taxon>Unionidae</taxon>
        <taxon>Ambleminae</taxon>
        <taxon>Lampsilini</taxon>
        <taxon>Potamilus</taxon>
    </lineage>
</organism>
<evidence type="ECO:0000313" key="3">
    <source>
        <dbReference type="Proteomes" id="UP001195483"/>
    </source>
</evidence>
<proteinExistence type="predicted"/>
<gene>
    <name evidence="2" type="ORF">CHS0354_020099</name>
</gene>
<sequence length="169" mass="19572">MRQRRVKEIEIETPTVKQDDIDVSKEQWRREAKTSQTKPRYFSPPKEFPTPKKGNVKDVKSTKRPSDNIAQVLEGGKTDPVLDILQEKMHLLLAVTDEKVVHSVDDILDIIQGVPDYRDIEVDEQQDPFVLRHDLLARMHDVKYFEPSTLRYDHQCITCGEAMNLSNST</sequence>
<accession>A0AAE0VP42</accession>
<dbReference type="AlphaFoldDB" id="A0AAE0VP42"/>
<dbReference type="EMBL" id="JAEAOA010001226">
    <property type="protein sequence ID" value="KAK3585388.1"/>
    <property type="molecule type" value="Genomic_DNA"/>
</dbReference>
<evidence type="ECO:0000256" key="1">
    <source>
        <dbReference type="SAM" id="MobiDB-lite"/>
    </source>
</evidence>
<feature type="compositionally biased region" description="Basic and acidic residues" evidence="1">
    <location>
        <begin position="17"/>
        <end position="33"/>
    </location>
</feature>
<feature type="region of interest" description="Disordered" evidence="1">
    <location>
        <begin position="1"/>
        <end position="64"/>
    </location>
</feature>
<comment type="caution">
    <text evidence="2">The sequence shown here is derived from an EMBL/GenBank/DDBJ whole genome shotgun (WGS) entry which is preliminary data.</text>
</comment>
<reference evidence="2" key="3">
    <citation type="submission" date="2023-05" db="EMBL/GenBank/DDBJ databases">
        <authorList>
            <person name="Smith C.H."/>
        </authorList>
    </citation>
    <scope>NUCLEOTIDE SEQUENCE</scope>
    <source>
        <strain evidence="2">CHS0354</strain>
        <tissue evidence="2">Mantle</tissue>
    </source>
</reference>
<feature type="compositionally biased region" description="Basic and acidic residues" evidence="1">
    <location>
        <begin position="1"/>
        <end position="10"/>
    </location>
</feature>
<reference evidence="2" key="2">
    <citation type="journal article" date="2021" name="Genome Biol. Evol.">
        <title>Developing a high-quality reference genome for a parasitic bivalve with doubly uniparental inheritance (Bivalvia: Unionida).</title>
        <authorList>
            <person name="Smith C.H."/>
        </authorList>
    </citation>
    <scope>NUCLEOTIDE SEQUENCE</scope>
    <source>
        <strain evidence="2">CHS0354</strain>
        <tissue evidence="2">Mantle</tissue>
    </source>
</reference>
<keyword evidence="3" id="KW-1185">Reference proteome</keyword>
<feature type="compositionally biased region" description="Basic and acidic residues" evidence="1">
    <location>
        <begin position="55"/>
        <end position="64"/>
    </location>
</feature>